<comment type="caution">
    <text evidence="15">The sequence shown here is derived from an EMBL/GenBank/DDBJ whole genome shotgun (WGS) entry which is preliminary data.</text>
</comment>
<evidence type="ECO:0000256" key="4">
    <source>
        <dbReference type="ARBA" id="ARBA00020049"/>
    </source>
</evidence>
<organism evidence="15 16">
    <name type="scientific">Sporolactobacillus kofuensis</name>
    <dbReference type="NCBI Taxonomy" id="269672"/>
    <lineage>
        <taxon>Bacteria</taxon>
        <taxon>Bacillati</taxon>
        <taxon>Bacillota</taxon>
        <taxon>Bacilli</taxon>
        <taxon>Bacillales</taxon>
        <taxon>Sporolactobacillaceae</taxon>
        <taxon>Sporolactobacillus</taxon>
    </lineage>
</organism>
<evidence type="ECO:0000256" key="6">
    <source>
        <dbReference type="ARBA" id="ARBA00022723"/>
    </source>
</evidence>
<evidence type="ECO:0000256" key="3">
    <source>
        <dbReference type="ARBA" id="ARBA00012768"/>
    </source>
</evidence>
<keyword evidence="12 13" id="KW-0464">Manganese</keyword>
<comment type="similarity">
    <text evidence="2 13">Belongs to the CRISPR-associated exonuclease Cas4 family.</text>
</comment>
<keyword evidence="16" id="KW-1185">Reference proteome</keyword>
<evidence type="ECO:0000256" key="1">
    <source>
        <dbReference type="ARBA" id="ARBA00001966"/>
    </source>
</evidence>
<keyword evidence="6 13" id="KW-0479">Metal-binding</keyword>
<keyword evidence="8 13" id="KW-0269">Exonuclease</keyword>
<proteinExistence type="inferred from homology"/>
<comment type="cofactor">
    <cofactor evidence="1">
        <name>[4Fe-4S] cluster</name>
        <dbReference type="ChEBI" id="CHEBI:49883"/>
    </cofactor>
</comment>
<evidence type="ECO:0000259" key="14">
    <source>
        <dbReference type="Pfam" id="PF01930"/>
    </source>
</evidence>
<comment type="cofactor">
    <cofactor evidence="13">
        <name>Mg(2+)</name>
        <dbReference type="ChEBI" id="CHEBI:18420"/>
    </cofactor>
    <cofactor evidence="13">
        <name>Mn(2+)</name>
        <dbReference type="ChEBI" id="CHEBI:29035"/>
    </cofactor>
    <text evidence="13">Mg(2+) or Mn(2+) required for ssDNA cleavage activity.</text>
</comment>
<keyword evidence="11 13" id="KW-0051">Antiviral defense</keyword>
<dbReference type="InterPro" id="IPR011604">
    <property type="entry name" value="PDDEXK-like_dom_sf"/>
</dbReference>
<dbReference type="InterPro" id="IPR051827">
    <property type="entry name" value="Cas4_exonuclease"/>
</dbReference>
<dbReference type="EC" id="3.1.12.1" evidence="3 13"/>
<feature type="domain" description="DUF83" evidence="14">
    <location>
        <begin position="17"/>
        <end position="205"/>
    </location>
</feature>
<evidence type="ECO:0000256" key="9">
    <source>
        <dbReference type="ARBA" id="ARBA00023004"/>
    </source>
</evidence>
<dbReference type="InterPro" id="IPR013343">
    <property type="entry name" value="CRISPR-assoc_prot_Cas4"/>
</dbReference>
<evidence type="ECO:0000256" key="13">
    <source>
        <dbReference type="RuleBase" id="RU365022"/>
    </source>
</evidence>
<dbReference type="GO" id="GO:0016787">
    <property type="term" value="F:hydrolase activity"/>
    <property type="evidence" value="ECO:0007669"/>
    <property type="project" value="UniProtKB-KW"/>
</dbReference>
<evidence type="ECO:0000256" key="5">
    <source>
        <dbReference type="ARBA" id="ARBA00022722"/>
    </source>
</evidence>
<keyword evidence="9 13" id="KW-0408">Iron</keyword>
<protein>
    <recommendedName>
        <fullName evidence="4 13">CRISPR-associated exonuclease Cas4</fullName>
        <ecNumber evidence="3 13">3.1.12.1</ecNumber>
    </recommendedName>
</protein>
<keyword evidence="5 13" id="KW-0540">Nuclease</keyword>
<evidence type="ECO:0000256" key="2">
    <source>
        <dbReference type="ARBA" id="ARBA00009189"/>
    </source>
</evidence>
<dbReference type="EMBL" id="JBHSTQ010000017">
    <property type="protein sequence ID" value="MFC6387556.1"/>
    <property type="molecule type" value="Genomic_DNA"/>
</dbReference>
<dbReference type="NCBIfam" id="TIGR00372">
    <property type="entry name" value="cas4"/>
    <property type="match status" value="1"/>
</dbReference>
<dbReference type="PANTHER" id="PTHR36531">
    <property type="entry name" value="CRISPR-ASSOCIATED EXONUCLEASE CAS4"/>
    <property type="match status" value="1"/>
</dbReference>
<evidence type="ECO:0000256" key="8">
    <source>
        <dbReference type="ARBA" id="ARBA00022839"/>
    </source>
</evidence>
<dbReference type="RefSeq" id="WP_381452892.1">
    <property type="nucleotide sequence ID" value="NZ_JAMXWN010000002.1"/>
</dbReference>
<dbReference type="Gene3D" id="3.90.320.10">
    <property type="match status" value="1"/>
</dbReference>
<evidence type="ECO:0000313" key="15">
    <source>
        <dbReference type="EMBL" id="MFC6387556.1"/>
    </source>
</evidence>
<keyword evidence="7 13" id="KW-0378">Hydrolase</keyword>
<gene>
    <name evidence="15" type="primary">cas4</name>
    <name evidence="15" type="ORF">ACFP7A_13195</name>
</gene>
<comment type="cofactor">
    <cofactor evidence="13">
        <name>iron-sulfur cluster</name>
        <dbReference type="ChEBI" id="CHEBI:30408"/>
    </cofactor>
</comment>
<accession>A0ABW1WG59</accession>
<name>A0ABW1WG59_9BACL</name>
<evidence type="ECO:0000313" key="16">
    <source>
        <dbReference type="Proteomes" id="UP001596267"/>
    </source>
</evidence>
<evidence type="ECO:0000256" key="12">
    <source>
        <dbReference type="ARBA" id="ARBA00023211"/>
    </source>
</evidence>
<dbReference type="Proteomes" id="UP001596267">
    <property type="component" value="Unassembled WGS sequence"/>
</dbReference>
<evidence type="ECO:0000256" key="7">
    <source>
        <dbReference type="ARBA" id="ARBA00022801"/>
    </source>
</evidence>
<evidence type="ECO:0000256" key="11">
    <source>
        <dbReference type="ARBA" id="ARBA00023118"/>
    </source>
</evidence>
<dbReference type="InterPro" id="IPR022765">
    <property type="entry name" value="Dna2/Cas4_DUF83"/>
</dbReference>
<sequence>MWKLLKADNEDDYLMLSGIQHFQFCRRQWALIHIEQQWEENVRTFEGQVLHRKADQPFIREKRGEKLIVRAMPVQSRKLRVTGICDVVEFVNDEVHGVTINGMDGKVIPIPVEYKRGKPKTDDSDLLQLTAQALCLEEMLLCDVKQGFIFYNELKHRISVPFTDELKNKVYSMISEMQDYYRRQYTPKVRTGKFCMSCSLQNICLPKLMQKQSVKRYIEGNIIE</sequence>
<dbReference type="Pfam" id="PF01930">
    <property type="entry name" value="Cas_Cas4"/>
    <property type="match status" value="1"/>
</dbReference>
<dbReference type="PANTHER" id="PTHR36531:SF6">
    <property type="entry name" value="DNA REPLICATION ATP-DEPENDENT HELICASE_NUCLEASE DNA2"/>
    <property type="match status" value="1"/>
</dbReference>
<comment type="function">
    <text evidence="13">CRISPR (clustered regularly interspaced short palindromic repeat) is an adaptive immune system that provides protection against mobile genetic elements (viruses, transposable elements and conjugative plasmids). CRISPR clusters contain sequences complementary to antecedent mobile elements and target invading nucleic acids. CRISPR clusters are transcribed and processed into CRISPR RNA (crRNA).</text>
</comment>
<evidence type="ECO:0000256" key="10">
    <source>
        <dbReference type="ARBA" id="ARBA00023014"/>
    </source>
</evidence>
<keyword evidence="10 13" id="KW-0411">Iron-sulfur</keyword>
<reference evidence="16" key="1">
    <citation type="journal article" date="2019" name="Int. J. Syst. Evol. Microbiol.">
        <title>The Global Catalogue of Microorganisms (GCM) 10K type strain sequencing project: providing services to taxonomists for standard genome sequencing and annotation.</title>
        <authorList>
            <consortium name="The Broad Institute Genomics Platform"/>
            <consortium name="The Broad Institute Genome Sequencing Center for Infectious Disease"/>
            <person name="Wu L."/>
            <person name="Ma J."/>
        </authorList>
    </citation>
    <scope>NUCLEOTIDE SEQUENCE [LARGE SCALE GENOMIC DNA]</scope>
    <source>
        <strain evidence="16">CCUG 42001</strain>
    </source>
</reference>